<gene>
    <name evidence="3" type="ORF">ACFSCX_05535</name>
</gene>
<keyword evidence="1" id="KW-1133">Transmembrane helix</keyword>
<protein>
    <submittedName>
        <fullName evidence="3">Ig-like domain-containing protein</fullName>
    </submittedName>
</protein>
<dbReference type="EMBL" id="JBHUEM010000004">
    <property type="protein sequence ID" value="MFD1736021.1"/>
    <property type="molecule type" value="Genomic_DNA"/>
</dbReference>
<dbReference type="Pfam" id="PF17936">
    <property type="entry name" value="Big_6"/>
    <property type="match status" value="1"/>
</dbReference>
<comment type="caution">
    <text evidence="3">The sequence shown here is derived from an EMBL/GenBank/DDBJ whole genome shotgun (WGS) entry which is preliminary data.</text>
</comment>
<dbReference type="RefSeq" id="WP_377927157.1">
    <property type="nucleotide sequence ID" value="NZ_JBHUEM010000004.1"/>
</dbReference>
<feature type="transmembrane region" description="Helical" evidence="1">
    <location>
        <begin position="12"/>
        <end position="32"/>
    </location>
</feature>
<keyword evidence="1" id="KW-0812">Transmembrane</keyword>
<evidence type="ECO:0000259" key="2">
    <source>
        <dbReference type="Pfam" id="PF17936"/>
    </source>
</evidence>
<feature type="domain" description="Bacterial Ig" evidence="2">
    <location>
        <begin position="171"/>
        <end position="239"/>
    </location>
</feature>
<dbReference type="InterPro" id="IPR041498">
    <property type="entry name" value="Big_6"/>
</dbReference>
<evidence type="ECO:0000313" key="3">
    <source>
        <dbReference type="EMBL" id="MFD1736021.1"/>
    </source>
</evidence>
<reference evidence="4" key="1">
    <citation type="journal article" date="2019" name="Int. J. Syst. Evol. Microbiol.">
        <title>The Global Catalogue of Microorganisms (GCM) 10K type strain sequencing project: providing services to taxonomists for standard genome sequencing and annotation.</title>
        <authorList>
            <consortium name="The Broad Institute Genomics Platform"/>
            <consortium name="The Broad Institute Genome Sequencing Center for Infectious Disease"/>
            <person name="Wu L."/>
            <person name="Ma J."/>
        </authorList>
    </citation>
    <scope>NUCLEOTIDE SEQUENCE [LARGE SCALE GENOMIC DNA]</scope>
    <source>
        <strain evidence="4">CCUG 49339</strain>
    </source>
</reference>
<organism evidence="3 4">
    <name type="scientific">Bacillus salitolerans</name>
    <dbReference type="NCBI Taxonomy" id="1437434"/>
    <lineage>
        <taxon>Bacteria</taxon>
        <taxon>Bacillati</taxon>
        <taxon>Bacillota</taxon>
        <taxon>Bacilli</taxon>
        <taxon>Bacillales</taxon>
        <taxon>Bacillaceae</taxon>
        <taxon>Bacillus</taxon>
    </lineage>
</organism>
<evidence type="ECO:0000313" key="4">
    <source>
        <dbReference type="Proteomes" id="UP001597214"/>
    </source>
</evidence>
<dbReference type="InterPro" id="IPR013783">
    <property type="entry name" value="Ig-like_fold"/>
</dbReference>
<proteinExistence type="predicted"/>
<sequence>MKALQNEDGSALIYVLLIFAVLAITLPIIFSYTTTMSANDTRNEYEKLAYNLAVSGMQTYIQSPDTFQTNYGYLPITLPNGESIDYYQYAVPSSLAAEYTNRYLTYSDMTSSDDYVVVVEAITGDHNQNRQKDSGERFFNKKVMTKAVTPSPITEKTDTPVLSLQTATTTSPNYITGTAEPSSTVTITDKRDGNIYSVQATVDGNFSLTLYRPLYEGDVFSATAKSSGKLVSNATSTTVLAASAPIDDGYVLIEEPDGTQTVVLIQPTITTADKIIVKSEVGTYTAPNGEYIEFTAENGITIEEGVSLTSSGNGSQNQGLILTANGGDILISGTRLEDSSNSIFSDVTITAKDGNVYMENTTLIAESNVSVTASKNIYADYSESYSQKKNSGLITFTLEPNVGIIYVDNMFVNKNASTIPSNAKRCGTLLSSSSLLNGSRGPFTSCN</sequence>
<keyword evidence="1" id="KW-0472">Membrane</keyword>
<dbReference type="Gene3D" id="2.60.40.10">
    <property type="entry name" value="Immunoglobulins"/>
    <property type="match status" value="1"/>
</dbReference>
<keyword evidence="4" id="KW-1185">Reference proteome</keyword>
<accession>A0ABW4LLN2</accession>
<name>A0ABW4LLN2_9BACI</name>
<evidence type="ECO:0000256" key="1">
    <source>
        <dbReference type="SAM" id="Phobius"/>
    </source>
</evidence>
<dbReference type="Proteomes" id="UP001597214">
    <property type="component" value="Unassembled WGS sequence"/>
</dbReference>